<comment type="catalytic activity">
    <reaction evidence="10">
        <text>a 1,2-diacyl-sn-glycero-3-phosphate + CTP + H(+) = a CDP-1,2-diacyl-sn-glycerol + diphosphate</text>
        <dbReference type="Rhea" id="RHEA:16229"/>
        <dbReference type="ChEBI" id="CHEBI:15378"/>
        <dbReference type="ChEBI" id="CHEBI:33019"/>
        <dbReference type="ChEBI" id="CHEBI:37563"/>
        <dbReference type="ChEBI" id="CHEBI:58332"/>
        <dbReference type="ChEBI" id="CHEBI:58608"/>
        <dbReference type="EC" id="2.7.7.41"/>
    </reaction>
</comment>
<evidence type="ECO:0000256" key="6">
    <source>
        <dbReference type="ARBA" id="ARBA00022840"/>
    </source>
</evidence>
<dbReference type="OMA" id="CIERHHN"/>
<dbReference type="UniPathway" id="UPA00557">
    <property type="reaction ID" value="UER00614"/>
</dbReference>
<dbReference type="PANTHER" id="PTHR24346:SF72">
    <property type="entry name" value="CAMK PROTEIN KINASE"/>
    <property type="match status" value="1"/>
</dbReference>
<keyword evidence="15" id="KW-1185">Reference proteome</keyword>
<evidence type="ECO:0000256" key="5">
    <source>
        <dbReference type="ARBA" id="ARBA00022741"/>
    </source>
</evidence>
<accession>A0A0P9EX39</accession>
<dbReference type="InterPro" id="IPR000719">
    <property type="entry name" value="Prot_kinase_dom"/>
</dbReference>
<evidence type="ECO:0000256" key="9">
    <source>
        <dbReference type="PROSITE-ProRule" id="PRU10141"/>
    </source>
</evidence>
<feature type="region of interest" description="Disordered" evidence="11">
    <location>
        <begin position="83"/>
        <end position="107"/>
    </location>
</feature>
<dbReference type="GeneID" id="28977830"/>
<dbReference type="GO" id="GO:0035556">
    <property type="term" value="P:intracellular signal transduction"/>
    <property type="evidence" value="ECO:0007669"/>
    <property type="project" value="TreeGrafter"/>
</dbReference>
<dbReference type="Gene3D" id="1.10.510.10">
    <property type="entry name" value="Transferase(Phosphotransferase) domain 1"/>
    <property type="match status" value="1"/>
</dbReference>
<evidence type="ECO:0000313" key="15">
    <source>
        <dbReference type="Proteomes" id="UP000053890"/>
    </source>
</evidence>
<name>A0A0P9EX39_RHOGW</name>
<reference evidence="14 15" key="1">
    <citation type="journal article" date="2015" name="Front. Microbiol.">
        <title>Genome sequence of the plant growth promoting endophytic yeast Rhodotorula graminis WP1.</title>
        <authorList>
            <person name="Firrincieli A."/>
            <person name="Otillar R."/>
            <person name="Salamov A."/>
            <person name="Schmutz J."/>
            <person name="Khan Z."/>
            <person name="Redman R.S."/>
            <person name="Fleck N.D."/>
            <person name="Lindquist E."/>
            <person name="Grigoriev I.V."/>
            <person name="Doty S.L."/>
        </authorList>
    </citation>
    <scope>NUCLEOTIDE SEQUENCE [LARGE SCALE GENOMIC DNA]</scope>
    <source>
        <strain evidence="14 15">WP1</strain>
    </source>
</reference>
<keyword evidence="10" id="KW-0548">Nucleotidyltransferase</keyword>
<evidence type="ECO:0000256" key="1">
    <source>
        <dbReference type="ARBA" id="ARBA00004141"/>
    </source>
</evidence>
<dbReference type="Proteomes" id="UP000053890">
    <property type="component" value="Unassembled WGS sequence"/>
</dbReference>
<keyword evidence="4 10" id="KW-0812">Transmembrane</keyword>
<feature type="domain" description="Protein kinase" evidence="13">
    <location>
        <begin position="197"/>
        <end position="546"/>
    </location>
</feature>
<proteinExistence type="inferred from homology"/>
<dbReference type="GO" id="GO:0004605">
    <property type="term" value="F:phosphatidate cytidylyltransferase activity"/>
    <property type="evidence" value="ECO:0007669"/>
    <property type="project" value="UniProtKB-EC"/>
</dbReference>
<keyword evidence="7 12" id="KW-1133">Transmembrane helix</keyword>
<dbReference type="GO" id="GO:0016024">
    <property type="term" value="P:CDP-diacylglycerol biosynthetic process"/>
    <property type="evidence" value="ECO:0007669"/>
    <property type="project" value="UniProtKB-UniPathway"/>
</dbReference>
<dbReference type="InterPro" id="IPR000374">
    <property type="entry name" value="PC_trans"/>
</dbReference>
<dbReference type="PROSITE" id="PS01315">
    <property type="entry name" value="CDS"/>
    <property type="match status" value="1"/>
</dbReference>
<dbReference type="FunFam" id="3.30.200.20:FF:000314">
    <property type="entry name" value="Serine/threonine protein kinase"/>
    <property type="match status" value="1"/>
</dbReference>
<dbReference type="AlphaFoldDB" id="A0A0P9EX39"/>
<evidence type="ECO:0000256" key="11">
    <source>
        <dbReference type="SAM" id="MobiDB-lite"/>
    </source>
</evidence>
<dbReference type="SMART" id="SM00220">
    <property type="entry name" value="S_TKc"/>
    <property type="match status" value="1"/>
</dbReference>
<evidence type="ECO:0000256" key="10">
    <source>
        <dbReference type="RuleBase" id="RU003938"/>
    </source>
</evidence>
<dbReference type="Gene3D" id="3.30.200.20">
    <property type="entry name" value="Phosphorylase Kinase, domain 1"/>
    <property type="match status" value="1"/>
</dbReference>
<dbReference type="PROSITE" id="PS00107">
    <property type="entry name" value="PROTEIN_KINASE_ATP"/>
    <property type="match status" value="1"/>
</dbReference>
<dbReference type="PROSITE" id="PS50011">
    <property type="entry name" value="PROTEIN_KINASE_DOM"/>
    <property type="match status" value="1"/>
</dbReference>
<dbReference type="InterPro" id="IPR017441">
    <property type="entry name" value="Protein_kinase_ATP_BS"/>
</dbReference>
<dbReference type="STRING" id="578459.A0A0P9EX39"/>
<dbReference type="InterPro" id="IPR011009">
    <property type="entry name" value="Kinase-like_dom_sf"/>
</dbReference>
<evidence type="ECO:0000256" key="2">
    <source>
        <dbReference type="ARBA" id="ARBA00010185"/>
    </source>
</evidence>
<dbReference type="EC" id="2.7.7.41" evidence="10"/>
<dbReference type="Pfam" id="PF01148">
    <property type="entry name" value="CTP_transf_1"/>
    <property type="match status" value="1"/>
</dbReference>
<dbReference type="SUPFAM" id="SSF56112">
    <property type="entry name" value="Protein kinase-like (PK-like)"/>
    <property type="match status" value="2"/>
</dbReference>
<dbReference type="GO" id="GO:0004674">
    <property type="term" value="F:protein serine/threonine kinase activity"/>
    <property type="evidence" value="ECO:0007669"/>
    <property type="project" value="TreeGrafter"/>
</dbReference>
<feature type="region of interest" description="Disordered" evidence="11">
    <location>
        <begin position="1"/>
        <end position="28"/>
    </location>
</feature>
<keyword evidence="8 12" id="KW-0472">Membrane</keyword>
<dbReference type="GO" id="GO:0005524">
    <property type="term" value="F:ATP binding"/>
    <property type="evidence" value="ECO:0007669"/>
    <property type="project" value="UniProtKB-UniRule"/>
</dbReference>
<keyword evidence="5 9" id="KW-0547">Nucleotide-binding</keyword>
<protein>
    <recommendedName>
        <fullName evidence="10">Phosphatidate cytidylyltransferase</fullName>
        <ecNumber evidence="10">2.7.7.41</ecNumber>
    </recommendedName>
</protein>
<keyword evidence="3 10" id="KW-0808">Transferase</keyword>
<comment type="pathway">
    <text evidence="10">Phospholipid metabolism; CDP-diacylglycerol biosynthesis; CDP-diacylglycerol from sn-glycerol 3-phosphate: step 3/3.</text>
</comment>
<evidence type="ECO:0000256" key="8">
    <source>
        <dbReference type="ARBA" id="ARBA00023136"/>
    </source>
</evidence>
<sequence length="644" mass="69272">MDAHLASASRHPLLFTTPSPGFSQGRPDKARRLSVNLTSTTNPVSVAAESAALAYGVQLPPTPLSPVAASAFGLTAAAPDDEPMADAFATPPQASRSSASMAPSGSGVRATLSPLLLDSSPSDGRLPSKKLKGAAKLLHSPTGDAMPPTPPLTPRHNLYPAGGVELPHSPSPPPRPATISARALQFHALHPLFASTYSLCEELGSGGFGFVVRAERTHDGAPVAVKFIERAKIPSHGWVKSRSWGDTPGLTQPSGPKLVPMEAFVLRSIRHEGVVAFIDLFEDDKYFYLVMEHHGSPWQIPDKEAPAAETSSSLGLSSSAMAPTLTSSWPRVAPGQQRVVTPTSSPTMPTPLVLNPVSPSPNLLAPPRPAPMERRSSCDLFECIEQYRRFDEATAKYVFAQIVEIVYSLGLMGICHRDLKDENLAIDNQFRVKLIDFGSAVIFDPRQPSPLYQRFQGTKSFASAEILRGDLHQAPPSEVWSLGVLLSILVTGECPFVDAEAAKAGVLSRPKVRLNPEVEHLMHACLELRRQVTSIPWAPFQLHAVVLAVFASLVAPFGGFFASGFKRAFNIKDFGDSIPGHGGMTDRMDCQFLTGMFVFVYHSALIRDSHYTVGSVLATAVSHLSTEQQIELVAALQQAIRSQM</sequence>
<dbReference type="PANTHER" id="PTHR24346">
    <property type="entry name" value="MAP/MICROTUBULE AFFINITY-REGULATING KINASE"/>
    <property type="match status" value="1"/>
</dbReference>
<evidence type="ECO:0000256" key="4">
    <source>
        <dbReference type="ARBA" id="ARBA00022692"/>
    </source>
</evidence>
<keyword evidence="6 9" id="KW-0067">ATP-binding</keyword>
<feature type="compositionally biased region" description="Low complexity" evidence="11">
    <location>
        <begin position="85"/>
        <end position="107"/>
    </location>
</feature>
<dbReference type="GO" id="GO:0005829">
    <property type="term" value="C:cytosol"/>
    <property type="evidence" value="ECO:0007669"/>
    <property type="project" value="TreeGrafter"/>
</dbReference>
<dbReference type="OrthoDB" id="10252171at2759"/>
<comment type="subcellular location">
    <subcellularLocation>
        <location evidence="1">Membrane</location>
        <topology evidence="1">Multi-pass membrane protein</topology>
    </subcellularLocation>
</comment>
<dbReference type="GO" id="GO:0016020">
    <property type="term" value="C:membrane"/>
    <property type="evidence" value="ECO:0007669"/>
    <property type="project" value="UniProtKB-SubCell"/>
</dbReference>
<gene>
    <name evidence="14" type="ORF">RHOBADRAFT_54555</name>
</gene>
<dbReference type="RefSeq" id="XP_018270024.1">
    <property type="nucleotide sequence ID" value="XM_018417382.1"/>
</dbReference>
<evidence type="ECO:0000256" key="3">
    <source>
        <dbReference type="ARBA" id="ARBA00022679"/>
    </source>
</evidence>
<feature type="transmembrane region" description="Helical" evidence="12">
    <location>
        <begin position="540"/>
        <end position="562"/>
    </location>
</feature>
<evidence type="ECO:0000256" key="7">
    <source>
        <dbReference type="ARBA" id="ARBA00022989"/>
    </source>
</evidence>
<dbReference type="GO" id="GO:0005634">
    <property type="term" value="C:nucleus"/>
    <property type="evidence" value="ECO:0007669"/>
    <property type="project" value="TreeGrafter"/>
</dbReference>
<feature type="region of interest" description="Disordered" evidence="11">
    <location>
        <begin position="138"/>
        <end position="178"/>
    </location>
</feature>
<dbReference type="Pfam" id="PF00069">
    <property type="entry name" value="Pkinase"/>
    <property type="match status" value="2"/>
</dbReference>
<dbReference type="GO" id="GO:0045719">
    <property type="term" value="P:negative regulation of glycogen biosynthetic process"/>
    <property type="evidence" value="ECO:0007669"/>
    <property type="project" value="TreeGrafter"/>
</dbReference>
<evidence type="ECO:0000313" key="14">
    <source>
        <dbReference type="EMBL" id="KPV73975.1"/>
    </source>
</evidence>
<comment type="similarity">
    <text evidence="2 10">Belongs to the CDS family.</text>
</comment>
<evidence type="ECO:0000256" key="12">
    <source>
        <dbReference type="SAM" id="Phobius"/>
    </source>
</evidence>
<evidence type="ECO:0000259" key="13">
    <source>
        <dbReference type="PROSITE" id="PS50011"/>
    </source>
</evidence>
<organism evidence="14 15">
    <name type="scientific">Rhodotorula graminis (strain WP1)</name>
    <dbReference type="NCBI Taxonomy" id="578459"/>
    <lineage>
        <taxon>Eukaryota</taxon>
        <taxon>Fungi</taxon>
        <taxon>Dikarya</taxon>
        <taxon>Basidiomycota</taxon>
        <taxon>Pucciniomycotina</taxon>
        <taxon>Microbotryomycetes</taxon>
        <taxon>Sporidiobolales</taxon>
        <taxon>Sporidiobolaceae</taxon>
        <taxon>Rhodotorula</taxon>
    </lineage>
</organism>
<feature type="binding site" evidence="9">
    <location>
        <position position="226"/>
    </location>
    <ligand>
        <name>ATP</name>
        <dbReference type="ChEBI" id="CHEBI:30616"/>
    </ligand>
</feature>
<dbReference type="EMBL" id="KQ474081">
    <property type="protein sequence ID" value="KPV73975.1"/>
    <property type="molecule type" value="Genomic_DNA"/>
</dbReference>